<gene>
    <name evidence="3" type="ORF">D9Q98_002706</name>
</gene>
<dbReference type="Proteomes" id="UP001055712">
    <property type="component" value="Unassembled WGS sequence"/>
</dbReference>
<feature type="region of interest" description="Disordered" evidence="1">
    <location>
        <begin position="553"/>
        <end position="697"/>
    </location>
</feature>
<evidence type="ECO:0000256" key="1">
    <source>
        <dbReference type="SAM" id="MobiDB-lite"/>
    </source>
</evidence>
<feature type="compositionally biased region" description="Low complexity" evidence="1">
    <location>
        <begin position="553"/>
        <end position="585"/>
    </location>
</feature>
<feature type="region of interest" description="Disordered" evidence="1">
    <location>
        <begin position="263"/>
        <end position="301"/>
    </location>
</feature>
<dbReference type="AlphaFoldDB" id="A0A9D4TUA3"/>
<comment type="caution">
    <text evidence="3">The sequence shown here is derived from an EMBL/GenBank/DDBJ whole genome shotgun (WGS) entry which is preliminary data.</text>
</comment>
<reference evidence="3" key="1">
    <citation type="journal article" date="2019" name="Plant J.">
        <title>Chlorella vulgaris genome assembly and annotation reveals the molecular basis for metabolic acclimation to high light conditions.</title>
        <authorList>
            <person name="Cecchin M."/>
            <person name="Marcolungo L."/>
            <person name="Rossato M."/>
            <person name="Girolomoni L."/>
            <person name="Cosentino E."/>
            <person name="Cuine S."/>
            <person name="Li-Beisson Y."/>
            <person name="Delledonne M."/>
            <person name="Ballottari M."/>
        </authorList>
    </citation>
    <scope>NUCLEOTIDE SEQUENCE</scope>
    <source>
        <strain evidence="3">211/11P</strain>
    </source>
</reference>
<feature type="compositionally biased region" description="Basic residues" evidence="1">
    <location>
        <begin position="664"/>
        <end position="674"/>
    </location>
</feature>
<evidence type="ECO:0000259" key="2">
    <source>
        <dbReference type="Pfam" id="PF10312"/>
    </source>
</evidence>
<dbReference type="OrthoDB" id="265955at2759"/>
<feature type="region of interest" description="Disordered" evidence="1">
    <location>
        <begin position="213"/>
        <end position="251"/>
    </location>
</feature>
<proteinExistence type="predicted"/>
<sequence>MGNSHSDETSHEEEMHRLAERMDTAYLRLHQGIGLRRAKANSQQRLNDRRPKPIDRLAGIVFDLKGAVREDPSKVIVDTPLSRLDELVDDITGFQEMDTHLFLNCHYWTWAKIVAEAKLRGEPVDALCAWYESSGGASIVYGDDRSAVYLKYGQLVLAMEGLRWLVMAPDGLYGTTQQQQRLPQSDEQHVAAGGCDKGHNGLAKELFTHRPAQAQDAPLGPVLRLRGGAGGESGLDEMEVDSQEGAASQAPTQLPIAVHSSVATDAAANQHQQQLVSGAQQPPKSDPPKLRDNRHGPHVAEAKETRTIKCNILDIVRNSQLLTPIRATAVAVTQLKFEGFEFLRLLVPIFCSARRPIPPLVQNFIYHILACVAELTKFGHDIQLPEGVAAVAAEYMRNCHHYLPLVQRDGLASVIESLATLMEVNIQEHFRRNFPTWERNWVRARTQQVLPDAEPALRKKVVTATVHSLKTGAALVLPKTEPPAINMQQRTQLEELLDRTLLPLSKRSQHPKCWQPHEFLAQAYRMQQDIEKAREAAAPQLKDLQQRLQSVLADAQKQQQQEPAAAGQPSRKQAQQQPAAAGQPSHGNKPAVAADVDGSKARPANDDVGNNEGAERGGASGDEEMQDVPGQACEVDEQQRPQAGAGDQALPDQQQPPADQPFTRKQKRRWIYKQKIREKAARENAGQPAAAAHAQAV</sequence>
<accession>A0A9D4TUA3</accession>
<feature type="compositionally biased region" description="Low complexity" evidence="1">
    <location>
        <begin position="685"/>
        <end position="697"/>
    </location>
</feature>
<feature type="domain" description="Splicing factor cactin central" evidence="2">
    <location>
        <begin position="35"/>
        <end position="120"/>
    </location>
</feature>
<dbReference type="Pfam" id="PF10312">
    <property type="entry name" value="Cactin_mid"/>
    <property type="match status" value="1"/>
</dbReference>
<feature type="compositionally biased region" description="Basic and acidic residues" evidence="1">
    <location>
        <begin position="286"/>
        <end position="301"/>
    </location>
</feature>
<dbReference type="EMBL" id="SIDB01000003">
    <property type="protein sequence ID" value="KAI3434639.1"/>
    <property type="molecule type" value="Genomic_DNA"/>
</dbReference>
<feature type="compositionally biased region" description="Polar residues" evidence="1">
    <location>
        <begin position="263"/>
        <end position="283"/>
    </location>
</feature>
<dbReference type="InterPro" id="IPR018816">
    <property type="entry name" value="Cactin_central"/>
</dbReference>
<evidence type="ECO:0000313" key="4">
    <source>
        <dbReference type="Proteomes" id="UP001055712"/>
    </source>
</evidence>
<feature type="compositionally biased region" description="Low complexity" evidence="1">
    <location>
        <begin position="642"/>
        <end position="661"/>
    </location>
</feature>
<protein>
    <recommendedName>
        <fullName evidence="2">Splicing factor cactin central domain-containing protein</fullName>
    </recommendedName>
</protein>
<organism evidence="3 4">
    <name type="scientific">Chlorella vulgaris</name>
    <name type="common">Green alga</name>
    <dbReference type="NCBI Taxonomy" id="3077"/>
    <lineage>
        <taxon>Eukaryota</taxon>
        <taxon>Viridiplantae</taxon>
        <taxon>Chlorophyta</taxon>
        <taxon>core chlorophytes</taxon>
        <taxon>Trebouxiophyceae</taxon>
        <taxon>Chlorellales</taxon>
        <taxon>Chlorellaceae</taxon>
        <taxon>Chlorella clade</taxon>
        <taxon>Chlorella</taxon>
    </lineage>
</organism>
<keyword evidence="4" id="KW-1185">Reference proteome</keyword>
<name>A0A9D4TUA3_CHLVU</name>
<reference evidence="3" key="2">
    <citation type="submission" date="2020-11" db="EMBL/GenBank/DDBJ databases">
        <authorList>
            <person name="Cecchin M."/>
            <person name="Marcolungo L."/>
            <person name="Rossato M."/>
            <person name="Girolomoni L."/>
            <person name="Cosentino E."/>
            <person name="Cuine S."/>
            <person name="Li-Beisson Y."/>
            <person name="Delledonne M."/>
            <person name="Ballottari M."/>
        </authorList>
    </citation>
    <scope>NUCLEOTIDE SEQUENCE</scope>
    <source>
        <strain evidence="3">211/11P</strain>
        <tissue evidence="3">Whole cell</tissue>
    </source>
</reference>
<evidence type="ECO:0000313" key="3">
    <source>
        <dbReference type="EMBL" id="KAI3434639.1"/>
    </source>
</evidence>